<feature type="compositionally biased region" description="Basic and acidic residues" evidence="1">
    <location>
        <begin position="77"/>
        <end position="90"/>
    </location>
</feature>
<dbReference type="Proteomes" id="UP000214365">
    <property type="component" value="Unassembled WGS sequence"/>
</dbReference>
<gene>
    <name evidence="2" type="ORF">UA08_08970</name>
</gene>
<dbReference type="RefSeq" id="XP_020115862.1">
    <property type="nucleotide sequence ID" value="XM_020264002.1"/>
</dbReference>
<accession>A0A1Q5Q7U2</accession>
<dbReference type="EMBL" id="LFMY01000018">
    <property type="protein sequence ID" value="OKL55741.1"/>
    <property type="molecule type" value="Genomic_DNA"/>
</dbReference>
<evidence type="ECO:0000256" key="1">
    <source>
        <dbReference type="SAM" id="MobiDB-lite"/>
    </source>
</evidence>
<protein>
    <submittedName>
        <fullName evidence="2">Uncharacterized protein</fullName>
    </submittedName>
</protein>
<organism evidence="2 3">
    <name type="scientific">Talaromyces atroroseus</name>
    <dbReference type="NCBI Taxonomy" id="1441469"/>
    <lineage>
        <taxon>Eukaryota</taxon>
        <taxon>Fungi</taxon>
        <taxon>Dikarya</taxon>
        <taxon>Ascomycota</taxon>
        <taxon>Pezizomycotina</taxon>
        <taxon>Eurotiomycetes</taxon>
        <taxon>Eurotiomycetidae</taxon>
        <taxon>Eurotiales</taxon>
        <taxon>Trichocomaceae</taxon>
        <taxon>Talaromyces</taxon>
        <taxon>Talaromyces sect. Trachyspermi</taxon>
    </lineage>
</organism>
<proteinExistence type="predicted"/>
<dbReference type="AlphaFoldDB" id="A0A1Q5Q7U2"/>
<evidence type="ECO:0000313" key="2">
    <source>
        <dbReference type="EMBL" id="OKL55741.1"/>
    </source>
</evidence>
<sequence length="116" mass="12120">MGGIKDNDNTNTNINGAEGSSSYLGPGHTSVLNPAESSGEFLGLRNQKGAAQAHTAFRVAESGGFGNERPNNGDGASEFKETCDTEDHSFMGRKPGGPDHLMGSSFLKGAVDRFTK</sequence>
<dbReference type="STRING" id="1441469.A0A1Q5Q7U2"/>
<feature type="region of interest" description="Disordered" evidence="1">
    <location>
        <begin position="1"/>
        <end position="105"/>
    </location>
</feature>
<evidence type="ECO:0000313" key="3">
    <source>
        <dbReference type="Proteomes" id="UP000214365"/>
    </source>
</evidence>
<dbReference type="GeneID" id="31008726"/>
<keyword evidence="3" id="KW-1185">Reference proteome</keyword>
<dbReference type="OrthoDB" id="4504900at2759"/>
<name>A0A1Q5Q7U2_TALAT</name>
<comment type="caution">
    <text evidence="2">The sequence shown here is derived from an EMBL/GenBank/DDBJ whole genome shotgun (WGS) entry which is preliminary data.</text>
</comment>
<reference evidence="2 3" key="1">
    <citation type="submission" date="2015-06" db="EMBL/GenBank/DDBJ databases">
        <title>Talaromyces atroroseus IBT 11181 draft genome.</title>
        <authorList>
            <person name="Rasmussen K.B."/>
            <person name="Rasmussen S."/>
            <person name="Petersen B."/>
            <person name="Sicheritz-Ponten T."/>
            <person name="Mortensen U.H."/>
            <person name="Thrane U."/>
        </authorList>
    </citation>
    <scope>NUCLEOTIDE SEQUENCE [LARGE SCALE GENOMIC DNA]</scope>
    <source>
        <strain evidence="2 3">IBT 11181</strain>
    </source>
</reference>